<keyword evidence="8 13" id="KW-0808">Transferase</keyword>
<dbReference type="FunFam" id="2.40.30.20:FF:000004">
    <property type="entry name" value="Riboflavin synthase, alpha subunit"/>
    <property type="match status" value="1"/>
</dbReference>
<dbReference type="PIRSF" id="PIRSF000498">
    <property type="entry name" value="Riboflavin_syn_A"/>
    <property type="match status" value="1"/>
</dbReference>
<dbReference type="SUPFAM" id="SSF63380">
    <property type="entry name" value="Riboflavin synthase domain-like"/>
    <property type="match status" value="2"/>
</dbReference>
<comment type="subunit">
    <text evidence="4">Homotrimer.</text>
</comment>
<evidence type="ECO:0000256" key="4">
    <source>
        <dbReference type="ARBA" id="ARBA00011233"/>
    </source>
</evidence>
<evidence type="ECO:0000256" key="9">
    <source>
        <dbReference type="ARBA" id="ARBA00022737"/>
    </source>
</evidence>
<evidence type="ECO:0000256" key="3">
    <source>
        <dbReference type="ARBA" id="ARBA00004887"/>
    </source>
</evidence>
<comment type="catalytic activity">
    <reaction evidence="1">
        <text>2 6,7-dimethyl-8-(1-D-ribityl)lumazine + H(+) = 5-amino-6-(D-ribitylamino)uracil + riboflavin</text>
        <dbReference type="Rhea" id="RHEA:20772"/>
        <dbReference type="ChEBI" id="CHEBI:15378"/>
        <dbReference type="ChEBI" id="CHEBI:15934"/>
        <dbReference type="ChEBI" id="CHEBI:57986"/>
        <dbReference type="ChEBI" id="CHEBI:58201"/>
        <dbReference type="EC" id="2.5.1.9"/>
    </reaction>
</comment>
<accession>A0A174BJ15</accession>
<sequence length="217" mass="22993">MFTGIIEEVGTVQRLGGGSIAIAAEHVLGDAHVGDSIAVNGICLTVTSFDRHHFTADVMPETVRRTSLAELKKGSPVNLERALSLASRLGGHIVSGHIDGTGRIESLEKEDNALLLKVAADPAILRGIVEKGSVALDGISLTVAAVTEADFTVSLIPHTREVTNLRDKKAGSLLNIETDVIGKYVEKMMQGVYKEAGGRAEPAKKALTRAFLLENGF</sequence>
<evidence type="ECO:0000256" key="8">
    <source>
        <dbReference type="ARBA" id="ARBA00022679"/>
    </source>
</evidence>
<evidence type="ECO:0000313" key="14">
    <source>
        <dbReference type="Proteomes" id="UP000095546"/>
    </source>
</evidence>
<dbReference type="RefSeq" id="WP_055162506.1">
    <property type="nucleotide sequence ID" value="NZ_CABIWZ010000019.1"/>
</dbReference>
<dbReference type="PROSITE" id="PS51177">
    <property type="entry name" value="LUMAZINE_BIND"/>
    <property type="match status" value="2"/>
</dbReference>
<evidence type="ECO:0000256" key="2">
    <source>
        <dbReference type="ARBA" id="ARBA00002803"/>
    </source>
</evidence>
<feature type="repeat" description="Lumazine-binding" evidence="11">
    <location>
        <begin position="93"/>
        <end position="189"/>
    </location>
</feature>
<dbReference type="FunFam" id="2.40.30.20:FF:000003">
    <property type="entry name" value="Riboflavin synthase, alpha subunit"/>
    <property type="match status" value="1"/>
</dbReference>
<gene>
    <name evidence="13" type="primary">ribE</name>
    <name evidence="13" type="ORF">ERS852385_01905</name>
</gene>
<evidence type="ECO:0000259" key="12">
    <source>
        <dbReference type="PROSITE" id="PS51177"/>
    </source>
</evidence>
<dbReference type="PANTHER" id="PTHR21098:SF12">
    <property type="entry name" value="RIBOFLAVIN SYNTHASE"/>
    <property type="match status" value="1"/>
</dbReference>
<dbReference type="NCBIfam" id="NF006767">
    <property type="entry name" value="PRK09289.1"/>
    <property type="match status" value="1"/>
</dbReference>
<reference evidence="13 14" key="1">
    <citation type="submission" date="2015-09" db="EMBL/GenBank/DDBJ databases">
        <authorList>
            <consortium name="Pathogen Informatics"/>
        </authorList>
    </citation>
    <scope>NUCLEOTIDE SEQUENCE [LARGE SCALE GENOMIC DNA]</scope>
    <source>
        <strain evidence="13 14">2789STDY5608828</strain>
    </source>
</reference>
<dbReference type="NCBIfam" id="NF009566">
    <property type="entry name" value="PRK13020.1"/>
    <property type="match status" value="1"/>
</dbReference>
<dbReference type="InterPro" id="IPR026017">
    <property type="entry name" value="Lumazine-bd_dom"/>
</dbReference>
<evidence type="ECO:0000313" key="13">
    <source>
        <dbReference type="EMBL" id="CUO00533.1"/>
    </source>
</evidence>
<dbReference type="Pfam" id="PF00677">
    <property type="entry name" value="Lum_binding"/>
    <property type="match status" value="2"/>
</dbReference>
<dbReference type="EC" id="2.5.1.9" evidence="5 10"/>
<dbReference type="GO" id="GO:0009231">
    <property type="term" value="P:riboflavin biosynthetic process"/>
    <property type="evidence" value="ECO:0007669"/>
    <property type="project" value="UniProtKB-KW"/>
</dbReference>
<keyword evidence="7" id="KW-0686">Riboflavin biosynthesis</keyword>
<evidence type="ECO:0000256" key="11">
    <source>
        <dbReference type="PROSITE-ProRule" id="PRU00524"/>
    </source>
</evidence>
<protein>
    <recommendedName>
        <fullName evidence="6 10">Riboflavin synthase</fullName>
        <ecNumber evidence="5 10">2.5.1.9</ecNumber>
    </recommendedName>
</protein>
<dbReference type="Gene3D" id="2.40.30.20">
    <property type="match status" value="2"/>
</dbReference>
<dbReference type="eggNOG" id="COG0307">
    <property type="taxonomic scope" value="Bacteria"/>
</dbReference>
<dbReference type="AlphaFoldDB" id="A0A174BJ15"/>
<feature type="domain" description="Lumazine-binding" evidence="12">
    <location>
        <begin position="93"/>
        <end position="189"/>
    </location>
</feature>
<dbReference type="CDD" id="cd00402">
    <property type="entry name" value="Riboflavin_synthase_like"/>
    <property type="match status" value="1"/>
</dbReference>
<dbReference type="STRING" id="187979.ERS852385_01905"/>
<evidence type="ECO:0000256" key="1">
    <source>
        <dbReference type="ARBA" id="ARBA00000968"/>
    </source>
</evidence>
<evidence type="ECO:0000256" key="6">
    <source>
        <dbReference type="ARBA" id="ARBA00013950"/>
    </source>
</evidence>
<comment type="function">
    <text evidence="2">Catalyzes the dismutation of two molecules of 6,7-dimethyl-8-ribityllumazine, resulting in the formation of riboflavin and 5-amino-6-(D-ribitylamino)uracil.</text>
</comment>
<dbReference type="EMBL" id="CYYU01000019">
    <property type="protein sequence ID" value="CUO00533.1"/>
    <property type="molecule type" value="Genomic_DNA"/>
</dbReference>
<dbReference type="PANTHER" id="PTHR21098">
    <property type="entry name" value="RIBOFLAVIN SYNTHASE ALPHA CHAIN"/>
    <property type="match status" value="1"/>
</dbReference>
<dbReference type="OrthoDB" id="9788537at2"/>
<evidence type="ECO:0000256" key="7">
    <source>
        <dbReference type="ARBA" id="ARBA00022619"/>
    </source>
</evidence>
<dbReference type="GO" id="GO:0004746">
    <property type="term" value="F:riboflavin synthase activity"/>
    <property type="evidence" value="ECO:0007669"/>
    <property type="project" value="UniProtKB-UniRule"/>
</dbReference>
<name>A0A174BJ15_9FIRM</name>
<comment type="pathway">
    <text evidence="3">Cofactor biosynthesis; riboflavin biosynthesis; riboflavin from 2-hydroxy-3-oxobutyl phosphate and 5-amino-6-(D-ribitylamino)uracil: step 2/2.</text>
</comment>
<evidence type="ECO:0000256" key="10">
    <source>
        <dbReference type="NCBIfam" id="TIGR00187"/>
    </source>
</evidence>
<proteinExistence type="predicted"/>
<dbReference type="Proteomes" id="UP000095546">
    <property type="component" value="Unassembled WGS sequence"/>
</dbReference>
<dbReference type="InterPro" id="IPR017938">
    <property type="entry name" value="Riboflavin_synthase-like_b-brl"/>
</dbReference>
<feature type="domain" description="Lumazine-binding" evidence="12">
    <location>
        <begin position="1"/>
        <end position="92"/>
    </location>
</feature>
<feature type="repeat" description="Lumazine-binding" evidence="11">
    <location>
        <begin position="1"/>
        <end position="92"/>
    </location>
</feature>
<keyword evidence="9" id="KW-0677">Repeat</keyword>
<dbReference type="InterPro" id="IPR001783">
    <property type="entry name" value="Lumazine-bd"/>
</dbReference>
<evidence type="ECO:0000256" key="5">
    <source>
        <dbReference type="ARBA" id="ARBA00012827"/>
    </source>
</evidence>
<organism evidence="13 14">
    <name type="scientific">Mitsuokella jalaludinii</name>
    <dbReference type="NCBI Taxonomy" id="187979"/>
    <lineage>
        <taxon>Bacteria</taxon>
        <taxon>Bacillati</taxon>
        <taxon>Bacillota</taxon>
        <taxon>Negativicutes</taxon>
        <taxon>Selenomonadales</taxon>
        <taxon>Selenomonadaceae</taxon>
        <taxon>Mitsuokella</taxon>
    </lineage>
</organism>
<dbReference type="InterPro" id="IPR023366">
    <property type="entry name" value="ATP_synth_asu-like_sf"/>
</dbReference>
<dbReference type="NCBIfam" id="TIGR00187">
    <property type="entry name" value="ribE"/>
    <property type="match status" value="1"/>
</dbReference>
<keyword evidence="14" id="KW-1185">Reference proteome</keyword>